<dbReference type="Proteomes" id="UP000011116">
    <property type="component" value="Chromosome 4H"/>
</dbReference>
<dbReference type="PROSITE" id="PS51806">
    <property type="entry name" value="DOG1"/>
    <property type="match status" value="1"/>
</dbReference>
<feature type="domain" description="BZIP" evidence="12">
    <location>
        <begin position="259"/>
        <end position="303"/>
    </location>
</feature>
<dbReference type="EnsemblPlants" id="HORVU.MOREX.r3.4HG0355210.1">
    <property type="protein sequence ID" value="HORVU.MOREX.r3.4HG0355210.1"/>
    <property type="gene ID" value="HORVU.MOREX.r3.4HG0355210"/>
</dbReference>
<keyword evidence="5 10" id="KW-0175">Coiled coil</keyword>
<comment type="similarity">
    <text evidence="2">Belongs to the bZIP family.</text>
</comment>
<comment type="subcellular location">
    <subcellularLocation>
        <location evidence="1">Nucleus</location>
    </subcellularLocation>
</comment>
<comment type="function">
    <text evidence="9">Transcriptional activator that binds specifically to the DNA sequence 5'-TGACG-3'. Recognizes ocs elements like the as-1 motif of the cauliflower mosaic virus 35S promoter. Binding to the as-1-like cis elements mediate auxin- and salicylic acid-inducible transcription. Binds to the hexamer motif 5'-ACGTCA-3' of histone gene promoters.</text>
</comment>
<dbReference type="FunFam" id="1.20.5.170:FF:000019">
    <property type="entry name" value="BZIP family transcription factor"/>
    <property type="match status" value="1"/>
</dbReference>
<dbReference type="SMR" id="A0A8I6XDT5"/>
<keyword evidence="4" id="KW-0805">Transcription regulation</keyword>
<evidence type="ECO:0000259" key="12">
    <source>
        <dbReference type="PROSITE" id="PS50217"/>
    </source>
</evidence>
<feature type="compositionally biased region" description="Basic residues" evidence="11">
    <location>
        <begin position="128"/>
        <end position="138"/>
    </location>
</feature>
<evidence type="ECO:0000256" key="2">
    <source>
        <dbReference type="ARBA" id="ARBA00007163"/>
    </source>
</evidence>
<evidence type="ECO:0000256" key="4">
    <source>
        <dbReference type="ARBA" id="ARBA00023015"/>
    </source>
</evidence>
<evidence type="ECO:0000256" key="9">
    <source>
        <dbReference type="ARBA" id="ARBA00059463"/>
    </source>
</evidence>
<dbReference type="AlphaFoldDB" id="A0A8I6XDT5"/>
<comment type="subunit">
    <text evidence="3">Binds DNA as a dimer.</text>
</comment>
<dbReference type="PANTHER" id="PTHR45693">
    <property type="entry name" value="TRANSCRIPTION FACTOR TGA9"/>
    <property type="match status" value="1"/>
</dbReference>
<dbReference type="PROSITE" id="PS50217">
    <property type="entry name" value="BZIP"/>
    <property type="match status" value="1"/>
</dbReference>
<reference evidence="14" key="2">
    <citation type="submission" date="2020-10" db="EMBL/GenBank/DDBJ databases">
        <authorList>
            <person name="Scholz U."/>
            <person name="Mascher M."/>
            <person name="Fiebig A."/>
        </authorList>
    </citation>
    <scope>NUCLEOTIDE SEQUENCE [LARGE SCALE GENOMIC DNA]</scope>
    <source>
        <strain evidence="14">cv. Morex</strain>
    </source>
</reference>
<feature type="region of interest" description="Disordered" evidence="11">
    <location>
        <begin position="35"/>
        <end position="55"/>
    </location>
</feature>
<dbReference type="InterPro" id="IPR004827">
    <property type="entry name" value="bZIP"/>
</dbReference>
<dbReference type="SUPFAM" id="SSF57959">
    <property type="entry name" value="Leucine zipper domain"/>
    <property type="match status" value="1"/>
</dbReference>
<evidence type="ECO:0000256" key="3">
    <source>
        <dbReference type="ARBA" id="ARBA00011195"/>
    </source>
</evidence>
<evidence type="ECO:0000256" key="5">
    <source>
        <dbReference type="ARBA" id="ARBA00023054"/>
    </source>
</evidence>
<feature type="compositionally biased region" description="Basic and acidic residues" evidence="11">
    <location>
        <begin position="250"/>
        <end position="262"/>
    </location>
</feature>
<feature type="region of interest" description="Disordered" evidence="11">
    <location>
        <begin position="101"/>
        <end position="144"/>
    </location>
</feature>
<feature type="region of interest" description="Disordered" evidence="11">
    <location>
        <begin position="232"/>
        <end position="278"/>
    </location>
</feature>
<proteinExistence type="inferred from homology"/>
<dbReference type="Pfam" id="PF00170">
    <property type="entry name" value="bZIP_1"/>
    <property type="match status" value="1"/>
</dbReference>
<evidence type="ECO:0000256" key="11">
    <source>
        <dbReference type="SAM" id="MobiDB-lite"/>
    </source>
</evidence>
<feature type="domain" description="DOG1" evidence="13">
    <location>
        <begin position="323"/>
        <end position="538"/>
    </location>
</feature>
<reference evidence="14" key="3">
    <citation type="submission" date="2022-01" db="UniProtKB">
        <authorList>
            <consortium name="EnsemblPlants"/>
        </authorList>
    </citation>
    <scope>IDENTIFICATION</scope>
    <source>
        <strain evidence="14">subsp. vulgare</strain>
    </source>
</reference>
<evidence type="ECO:0000256" key="7">
    <source>
        <dbReference type="ARBA" id="ARBA00023163"/>
    </source>
</evidence>
<dbReference type="GO" id="GO:0045893">
    <property type="term" value="P:positive regulation of DNA-templated transcription"/>
    <property type="evidence" value="ECO:0007669"/>
    <property type="project" value="UniProtKB-ARBA"/>
</dbReference>
<evidence type="ECO:0000313" key="14">
    <source>
        <dbReference type="EnsemblPlants" id="HORVU.MOREX.r3.4HG0355210.1"/>
    </source>
</evidence>
<dbReference type="Gramene" id="HORVU.MOREX.r3.4HG0355210.1">
    <property type="protein sequence ID" value="HORVU.MOREX.r3.4HG0355210.1"/>
    <property type="gene ID" value="HORVU.MOREX.r3.4HG0355210"/>
</dbReference>
<dbReference type="Pfam" id="PF14144">
    <property type="entry name" value="DOG1"/>
    <property type="match status" value="1"/>
</dbReference>
<dbReference type="InterPro" id="IPR046347">
    <property type="entry name" value="bZIP_sf"/>
</dbReference>
<dbReference type="CDD" id="cd14708">
    <property type="entry name" value="bZIP_HBP1b-like"/>
    <property type="match status" value="1"/>
</dbReference>
<keyword evidence="6" id="KW-0238">DNA-binding</keyword>
<dbReference type="SMART" id="SM00338">
    <property type="entry name" value="BRLZ"/>
    <property type="match status" value="1"/>
</dbReference>
<evidence type="ECO:0000259" key="13">
    <source>
        <dbReference type="PROSITE" id="PS51806"/>
    </source>
</evidence>
<feature type="compositionally biased region" description="Low complexity" evidence="11">
    <location>
        <begin position="114"/>
        <end position="127"/>
    </location>
</feature>
<dbReference type="PROSITE" id="PS00036">
    <property type="entry name" value="BZIP_BASIC"/>
    <property type="match status" value="1"/>
</dbReference>
<feature type="coiled-coil region" evidence="10">
    <location>
        <begin position="280"/>
        <end position="307"/>
    </location>
</feature>
<evidence type="ECO:0000256" key="8">
    <source>
        <dbReference type="ARBA" id="ARBA00023242"/>
    </source>
</evidence>
<sequence>MQKPSSQERKELLYWEWEIEAARVLAWRSIMEEASSSSGHPRHRGPPPPPHHVLGYGGFHAAMAVPTNSMPPATFFSEQDGGGGAYFGELEEALMHQVATLSSGGRRISHSHSHSQQQTATATSTAQPHHHHHHHGHNHAMPFPSTVADTATAAAAEAAARPPPTLDIFPSWPLALHHHHHTPKEGSNVTADSTDSESSSKNNINMDSSDHHHHQQQQGMAGLVTVAAQFHQISQQQHHQQQKMATSSTHSDRTGKALDPKTTRRLAQNREAARKSRLRKKAYIQQLESGKLKLAQLEQDLQRARSQGLLVGGAPSGNSSPGAAMFDVEYNRWLDDDSRRMIELRGGLHAHLPDGDLRAIIDDTLTHYDELFRLKSAAARADVFHLITGMWATPAERCFLWMGGFRPSDLLKTLAPQLDPLTEQQMVGICSLEQSLQQAEEALTQGLEQLHQSLAVTVAGSGSLSDDTNMGSFMGDMAVALGKLANLEGFVIQADNLRQQTLHQMHRILTVRQAARCFLAIGEYHNRLRALSSLWASRPREILMTDEGNCGELSIAAHPSESQYSAF</sequence>
<keyword evidence="7" id="KW-0804">Transcription</keyword>
<dbReference type="InterPro" id="IPR025422">
    <property type="entry name" value="TGA_domain"/>
</dbReference>
<reference evidence="15" key="1">
    <citation type="journal article" date="2012" name="Nature">
        <title>A physical, genetic and functional sequence assembly of the barley genome.</title>
        <authorList>
            <consortium name="The International Barley Genome Sequencing Consortium"/>
            <person name="Mayer K.F."/>
            <person name="Waugh R."/>
            <person name="Brown J.W."/>
            <person name="Schulman A."/>
            <person name="Langridge P."/>
            <person name="Platzer M."/>
            <person name="Fincher G.B."/>
            <person name="Muehlbauer G.J."/>
            <person name="Sato K."/>
            <person name="Close T.J."/>
            <person name="Wise R.P."/>
            <person name="Stein N."/>
        </authorList>
    </citation>
    <scope>NUCLEOTIDE SEQUENCE [LARGE SCALE GENOMIC DNA]</scope>
    <source>
        <strain evidence="15">cv. Morex</strain>
    </source>
</reference>
<dbReference type="GO" id="GO:0043565">
    <property type="term" value="F:sequence-specific DNA binding"/>
    <property type="evidence" value="ECO:0007669"/>
    <property type="project" value="InterPro"/>
</dbReference>
<dbReference type="GO" id="GO:0005634">
    <property type="term" value="C:nucleus"/>
    <property type="evidence" value="ECO:0007669"/>
    <property type="project" value="UniProtKB-SubCell"/>
</dbReference>
<feature type="compositionally biased region" description="Polar residues" evidence="11">
    <location>
        <begin position="185"/>
        <end position="207"/>
    </location>
</feature>
<keyword evidence="15" id="KW-1185">Reference proteome</keyword>
<evidence type="ECO:0000256" key="6">
    <source>
        <dbReference type="ARBA" id="ARBA00023125"/>
    </source>
</evidence>
<accession>A0A8I6XDT5</accession>
<dbReference type="PANTHER" id="PTHR45693:SF28">
    <property type="entry name" value="TRANSCRIPTION FACTOR TGAL4"/>
    <property type="match status" value="1"/>
</dbReference>
<dbReference type="GO" id="GO:0006351">
    <property type="term" value="P:DNA-templated transcription"/>
    <property type="evidence" value="ECO:0007669"/>
    <property type="project" value="InterPro"/>
</dbReference>
<dbReference type="GO" id="GO:0003700">
    <property type="term" value="F:DNA-binding transcription factor activity"/>
    <property type="evidence" value="ECO:0007669"/>
    <property type="project" value="InterPro"/>
</dbReference>
<evidence type="ECO:0008006" key="16">
    <source>
        <dbReference type="Google" id="ProtNLM"/>
    </source>
</evidence>
<feature type="region of interest" description="Disordered" evidence="11">
    <location>
        <begin position="177"/>
        <end position="220"/>
    </location>
</feature>
<evidence type="ECO:0000256" key="10">
    <source>
        <dbReference type="SAM" id="Coils"/>
    </source>
</evidence>
<name>A0A8I6XDT5_HORVV</name>
<evidence type="ECO:0000313" key="15">
    <source>
        <dbReference type="Proteomes" id="UP000011116"/>
    </source>
</evidence>
<protein>
    <recommendedName>
        <fullName evidence="16">DOG1 domain-containing protein</fullName>
    </recommendedName>
</protein>
<evidence type="ECO:0000256" key="1">
    <source>
        <dbReference type="ARBA" id="ARBA00004123"/>
    </source>
</evidence>
<organism evidence="14 15">
    <name type="scientific">Hordeum vulgare subsp. vulgare</name>
    <name type="common">Domesticated barley</name>
    <dbReference type="NCBI Taxonomy" id="112509"/>
    <lineage>
        <taxon>Eukaryota</taxon>
        <taxon>Viridiplantae</taxon>
        <taxon>Streptophyta</taxon>
        <taxon>Embryophyta</taxon>
        <taxon>Tracheophyta</taxon>
        <taxon>Spermatophyta</taxon>
        <taxon>Magnoliopsida</taxon>
        <taxon>Liliopsida</taxon>
        <taxon>Poales</taxon>
        <taxon>Poaceae</taxon>
        <taxon>BOP clade</taxon>
        <taxon>Pooideae</taxon>
        <taxon>Triticodae</taxon>
        <taxon>Triticeae</taxon>
        <taxon>Hordeinae</taxon>
        <taxon>Hordeum</taxon>
    </lineage>
</organism>
<keyword evidence="8" id="KW-0539">Nucleus</keyword>
<dbReference type="Gene3D" id="1.20.5.170">
    <property type="match status" value="1"/>
</dbReference>